<evidence type="ECO:0000259" key="26">
    <source>
        <dbReference type="PROSITE" id="PS50119"/>
    </source>
</evidence>
<dbReference type="InterPro" id="IPR006574">
    <property type="entry name" value="PRY"/>
</dbReference>
<dbReference type="SMART" id="SM00028">
    <property type="entry name" value="TPR"/>
    <property type="match status" value="8"/>
</dbReference>
<dbReference type="PROSITE" id="PS50005">
    <property type="entry name" value="TPR"/>
    <property type="match status" value="1"/>
</dbReference>
<dbReference type="PROSITE" id="PS00405">
    <property type="entry name" value="43_KD_POSTSYNAPTIC"/>
    <property type="match status" value="1"/>
</dbReference>
<evidence type="ECO:0000256" key="3">
    <source>
        <dbReference type="ARBA" id="ARBA00022475"/>
    </source>
</evidence>
<evidence type="ECO:0000256" key="5">
    <source>
        <dbReference type="ARBA" id="ARBA00022553"/>
    </source>
</evidence>
<dbReference type="GO" id="GO:0007271">
    <property type="term" value="P:synaptic transmission, cholinergic"/>
    <property type="evidence" value="ECO:0007669"/>
    <property type="project" value="TreeGrafter"/>
</dbReference>
<dbReference type="GO" id="GO:0008270">
    <property type="term" value="F:zinc ion binding"/>
    <property type="evidence" value="ECO:0007669"/>
    <property type="project" value="UniProtKB-KW"/>
</dbReference>
<evidence type="ECO:0000256" key="15">
    <source>
        <dbReference type="ARBA" id="ARBA00023257"/>
    </source>
</evidence>
<evidence type="ECO:0000256" key="18">
    <source>
        <dbReference type="ARBA" id="ARBA00060392"/>
    </source>
</evidence>
<evidence type="ECO:0000256" key="21">
    <source>
        <dbReference type="ARBA" id="ARBA00080900"/>
    </source>
</evidence>
<proteinExistence type="inferred from homology"/>
<keyword evidence="5" id="KW-0597">Phosphoprotein</keyword>
<evidence type="ECO:0000259" key="27">
    <source>
        <dbReference type="PROSITE" id="PS50188"/>
    </source>
</evidence>
<evidence type="ECO:0000313" key="29">
    <source>
        <dbReference type="Proteomes" id="UP001178508"/>
    </source>
</evidence>
<evidence type="ECO:0000256" key="12">
    <source>
        <dbReference type="ARBA" id="ARBA00023018"/>
    </source>
</evidence>
<feature type="coiled-coil region" evidence="24">
    <location>
        <begin position="543"/>
        <end position="570"/>
    </location>
</feature>
<sequence>MNIFMRRLAPEMGQDQTKQQIEKGLRLYQSNQTDKALHVWTKVLEKTSDPGGKFRVLGCLITAHSEMGKYKDMLKYALDQIDTAREMEDPDYLTEGYLNLARSNEKLCDFQKTVSYCKTCLNMQGTTVSLQLNGQVCLSMGNAFLGLSVFQKALESYEKALRYAHNNDDKMLECRVCCSLGNIYVQLKDYEKALFFPCKAAELVNDYGKGWSLKYRAMSQYHMSVAYRKLERLPDAMECCEESMKIALQHGDRPLQALCLLNFADIHRCRRDVDKAFPRYESALAIMTEIGNRLGQSQVYLGVAKCWLLQKEFDKALDSLQRAQELADGMGNKLCTLKVHCLSEGIYRSREQQEELREQVVKFLQCVEELELYCGMCGESIGDRDQKLQALPCSHIFHLKCLQTNGTKGCPKCFKSSMKPGFGLICPQCGDIYRVPVLLHCGHNICKVCLQKHWEWKRCRECPVCGVESLSGKPPINLQLKLEADEYREWRISKTLEVCSIHKQKRTIFCHNDEEPICLVCQTSIKHKVHECSPVEEAAPQKKLEISDLLEALKKKLKLLNKTKEQWEETKNYIQTQTSQLETAIKEEFQTLHLFLHEEETSRLKVLRKEEEVKKQVMCEKLENIKDQIKTLSATIRDTEDTLEARDLPFLHDYKTTKKNVKCTVREPECIRDILINSAKHLGLLKYKVWRKMADVIKHVPITLDPNTAQSNLRFSEELTCVQYSKQQLLPDNPERCTSRVCVLGATGLTWGKHNWTVEVGQGKEWHIGVAQESIKRKSAVFLVPSEGFWVISLQSGHYWAETSSRIKLVLKQKPERITVKVDYDKGKVVFINAANLTTIYTFSDKFTEKIFPFFSPGLYDETKISNPLKICPLNIRVEVE</sequence>
<dbReference type="InterPro" id="IPR001870">
    <property type="entry name" value="B30.2/SPRY"/>
</dbReference>
<dbReference type="Pfam" id="PF13181">
    <property type="entry name" value="TPR_8"/>
    <property type="match status" value="1"/>
</dbReference>
<evidence type="ECO:0000256" key="4">
    <source>
        <dbReference type="ARBA" id="ARBA00022490"/>
    </source>
</evidence>
<comment type="similarity">
    <text evidence="2">Belongs to the RAPsyn family.</text>
</comment>
<reference evidence="28" key="1">
    <citation type="submission" date="2023-08" db="EMBL/GenBank/DDBJ databases">
        <authorList>
            <person name="Alioto T."/>
            <person name="Alioto T."/>
            <person name="Gomez Garrido J."/>
        </authorList>
    </citation>
    <scope>NUCLEOTIDE SEQUENCE</scope>
</reference>
<dbReference type="InterPro" id="IPR013083">
    <property type="entry name" value="Znf_RING/FYVE/PHD"/>
</dbReference>
<dbReference type="AlphaFoldDB" id="A0AAV1F791"/>
<dbReference type="InterPro" id="IPR019568">
    <property type="entry name" value="Rapsyn_myristoylation/link_N"/>
</dbReference>
<dbReference type="InterPro" id="IPR003877">
    <property type="entry name" value="SPRY_dom"/>
</dbReference>
<dbReference type="SUPFAM" id="SSF57845">
    <property type="entry name" value="B-box zinc-binding domain"/>
    <property type="match status" value="1"/>
</dbReference>
<dbReference type="GO" id="GO:0031594">
    <property type="term" value="C:neuromuscular junction"/>
    <property type="evidence" value="ECO:0007669"/>
    <property type="project" value="TreeGrafter"/>
</dbReference>
<dbReference type="FunFam" id="1.25.40.10:FF:000123">
    <property type="entry name" value="43 kDa receptor-associated protein of the synapse"/>
    <property type="match status" value="1"/>
</dbReference>
<dbReference type="Gene3D" id="1.25.40.10">
    <property type="entry name" value="Tetratricopeptide repeat domain"/>
    <property type="match status" value="2"/>
</dbReference>
<dbReference type="PRINTS" id="PR00217">
    <property type="entry name" value="POSTSYNAPTIC"/>
</dbReference>
<dbReference type="FunFam" id="2.60.120.920:FF:000004">
    <property type="entry name" value="Butyrophilin subfamily 1 member A1"/>
    <property type="match status" value="1"/>
</dbReference>
<dbReference type="InterPro" id="IPR001237">
    <property type="entry name" value="Postsynaptic"/>
</dbReference>
<evidence type="ECO:0000256" key="19">
    <source>
        <dbReference type="ARBA" id="ARBA00071167"/>
    </source>
</evidence>
<evidence type="ECO:0000256" key="22">
    <source>
        <dbReference type="PROSITE-ProRule" id="PRU00024"/>
    </source>
</evidence>
<evidence type="ECO:0000313" key="28">
    <source>
        <dbReference type="EMBL" id="CAJ1056589.1"/>
    </source>
</evidence>
<evidence type="ECO:0000256" key="20">
    <source>
        <dbReference type="ARBA" id="ARBA00077104"/>
    </source>
</evidence>
<evidence type="ECO:0000256" key="23">
    <source>
        <dbReference type="PROSITE-ProRule" id="PRU00339"/>
    </source>
</evidence>
<dbReference type="Pfam" id="PF00643">
    <property type="entry name" value="zf-B_box"/>
    <property type="match status" value="1"/>
</dbReference>
<dbReference type="Pfam" id="PF13445">
    <property type="entry name" value="zf-RING_UBOX"/>
    <property type="match status" value="1"/>
</dbReference>
<dbReference type="InterPro" id="IPR019734">
    <property type="entry name" value="TPR_rpt"/>
</dbReference>
<evidence type="ECO:0000256" key="1">
    <source>
        <dbReference type="ARBA" id="ARBA00004245"/>
    </source>
</evidence>
<dbReference type="InterPro" id="IPR018293">
    <property type="entry name" value="Postsynaptic_CS"/>
</dbReference>
<dbReference type="GO" id="GO:0045211">
    <property type="term" value="C:postsynaptic membrane"/>
    <property type="evidence" value="ECO:0007669"/>
    <property type="project" value="UniProtKB-SubCell"/>
</dbReference>
<comment type="subcellular location">
    <subcellularLocation>
        <location evidence="1">Cytoplasm</location>
        <location evidence="1">Cytoskeleton</location>
    </subcellularLocation>
    <subcellularLocation>
        <location evidence="18">Postsynaptic cell membrane</location>
        <topology evidence="18">Peripheral membrane protein</topology>
        <orientation evidence="18">Cytoplasmic side</orientation>
    </subcellularLocation>
</comment>
<dbReference type="CDD" id="cd16478">
    <property type="entry name" value="RING-H2_Rapsyn"/>
    <property type="match status" value="1"/>
</dbReference>
<dbReference type="GO" id="GO:0033130">
    <property type="term" value="F:acetylcholine receptor binding"/>
    <property type="evidence" value="ECO:0007669"/>
    <property type="project" value="InterPro"/>
</dbReference>
<dbReference type="SMART" id="SM00449">
    <property type="entry name" value="SPRY"/>
    <property type="match status" value="1"/>
</dbReference>
<evidence type="ECO:0000256" key="8">
    <source>
        <dbReference type="ARBA" id="ARBA00022737"/>
    </source>
</evidence>
<dbReference type="PANTHER" id="PTHR46574">
    <property type="entry name" value="43 KDA RECEPTOR-ASSOCIATED PROTEIN OF THE SYNAPSE"/>
    <property type="match status" value="1"/>
</dbReference>
<dbReference type="SMART" id="SM00184">
    <property type="entry name" value="RING"/>
    <property type="match status" value="2"/>
</dbReference>
<keyword evidence="13" id="KW-0472">Membrane</keyword>
<evidence type="ECO:0000256" key="24">
    <source>
        <dbReference type="SAM" id="Coils"/>
    </source>
</evidence>
<evidence type="ECO:0000256" key="17">
    <source>
        <dbReference type="ARBA" id="ARBA00060186"/>
    </source>
</evidence>
<dbReference type="Pfam" id="PF10579">
    <property type="entry name" value="Rapsyn_N"/>
    <property type="match status" value="1"/>
</dbReference>
<dbReference type="Pfam" id="PF13424">
    <property type="entry name" value="TPR_12"/>
    <property type="match status" value="1"/>
</dbReference>
<dbReference type="GO" id="GO:1900075">
    <property type="term" value="P:positive regulation of neuromuscular synaptic transmission"/>
    <property type="evidence" value="ECO:0007669"/>
    <property type="project" value="TreeGrafter"/>
</dbReference>
<evidence type="ECO:0000256" key="2">
    <source>
        <dbReference type="ARBA" id="ARBA00007295"/>
    </source>
</evidence>
<dbReference type="SUPFAM" id="SSF49899">
    <property type="entry name" value="Concanavalin A-like lectins/glucanases"/>
    <property type="match status" value="1"/>
</dbReference>
<dbReference type="FunFam" id="1.25.40.10:FF:000206">
    <property type="entry name" value="43 kDa receptor-associated protein of the synapse"/>
    <property type="match status" value="1"/>
</dbReference>
<comment type="function">
    <text evidence="17">Postsynaptic protein required for clustering of nicotinic acetylcholine receptors (nAChRs) at the neuromuscular junction. It may link the receptor to the underlying postsynaptic cytoskeleton, possibly by direct association with actin or spectrin.</text>
</comment>
<evidence type="ECO:0000256" key="10">
    <source>
        <dbReference type="ARBA" id="ARBA00022803"/>
    </source>
</evidence>
<dbReference type="Proteomes" id="UP001178508">
    <property type="component" value="Chromosome 5"/>
</dbReference>
<evidence type="ECO:0000256" key="6">
    <source>
        <dbReference type="ARBA" id="ARBA00022707"/>
    </source>
</evidence>
<dbReference type="PROSITE" id="PS50089">
    <property type="entry name" value="ZF_RING_2"/>
    <property type="match status" value="2"/>
</dbReference>
<keyword evidence="8" id="KW-0677">Repeat</keyword>
<dbReference type="PANTHER" id="PTHR46574:SF1">
    <property type="entry name" value="43 KDA RECEPTOR-ASSOCIATED PROTEIN OF THE SYNAPSE"/>
    <property type="match status" value="1"/>
</dbReference>
<dbReference type="Gene3D" id="3.30.40.10">
    <property type="entry name" value="Zinc/RING finger domain, C3HC4 (zinc finger)"/>
    <property type="match status" value="2"/>
</dbReference>
<dbReference type="InterPro" id="IPR000315">
    <property type="entry name" value="Znf_B-box"/>
</dbReference>
<keyword evidence="24" id="KW-0175">Coiled coil</keyword>
<keyword evidence="10 23" id="KW-0802">TPR repeat</keyword>
<dbReference type="EMBL" id="OY660868">
    <property type="protein sequence ID" value="CAJ1056589.1"/>
    <property type="molecule type" value="Genomic_DNA"/>
</dbReference>
<evidence type="ECO:0000259" key="25">
    <source>
        <dbReference type="PROSITE" id="PS50089"/>
    </source>
</evidence>
<gene>
    <name evidence="28" type="ORF">XNOV1_A033434</name>
</gene>
<dbReference type="Pfam" id="PF13765">
    <property type="entry name" value="PRY"/>
    <property type="match status" value="1"/>
</dbReference>
<dbReference type="InterPro" id="IPR013320">
    <property type="entry name" value="ConA-like_dom_sf"/>
</dbReference>
<keyword evidence="29" id="KW-1185">Reference proteome</keyword>
<dbReference type="CDD" id="cd12893">
    <property type="entry name" value="SPRY_PRY_TRIM35"/>
    <property type="match status" value="1"/>
</dbReference>
<name>A0AAV1F791_XYRNO</name>
<dbReference type="InterPro" id="IPR052480">
    <property type="entry name" value="RAPsyn"/>
</dbReference>
<dbReference type="GO" id="GO:0005856">
    <property type="term" value="C:cytoskeleton"/>
    <property type="evidence" value="ECO:0007669"/>
    <property type="project" value="UniProtKB-SubCell"/>
</dbReference>
<dbReference type="PRINTS" id="PR01407">
    <property type="entry name" value="BUTYPHLNCDUF"/>
</dbReference>
<dbReference type="Pfam" id="PF17123">
    <property type="entry name" value="zf-RING_11"/>
    <property type="match status" value="1"/>
</dbReference>
<evidence type="ECO:0000256" key="11">
    <source>
        <dbReference type="ARBA" id="ARBA00022833"/>
    </source>
</evidence>
<evidence type="ECO:0000256" key="16">
    <source>
        <dbReference type="ARBA" id="ARBA00023288"/>
    </source>
</evidence>
<accession>A0AAV1F791</accession>
<dbReference type="GO" id="GO:0005737">
    <property type="term" value="C:cytoplasm"/>
    <property type="evidence" value="ECO:0007669"/>
    <property type="project" value="UniProtKB-ARBA"/>
</dbReference>
<dbReference type="PROSITE" id="PS00518">
    <property type="entry name" value="ZF_RING_1"/>
    <property type="match status" value="1"/>
</dbReference>
<feature type="domain" description="B30.2/SPRY" evidence="27">
    <location>
        <begin position="682"/>
        <end position="874"/>
    </location>
</feature>
<keyword evidence="3" id="KW-1003">Cell membrane</keyword>
<feature type="domain" description="B box-type" evidence="26">
    <location>
        <begin position="494"/>
        <end position="535"/>
    </location>
</feature>
<evidence type="ECO:0000256" key="9">
    <source>
        <dbReference type="ARBA" id="ARBA00022771"/>
    </source>
</evidence>
<dbReference type="SMART" id="SM00589">
    <property type="entry name" value="PRY"/>
    <property type="match status" value="1"/>
</dbReference>
<dbReference type="InterPro" id="IPR003879">
    <property type="entry name" value="Butyrophylin_SPRY"/>
</dbReference>
<dbReference type="GO" id="GO:0043495">
    <property type="term" value="F:protein-membrane adaptor activity"/>
    <property type="evidence" value="ECO:0007669"/>
    <property type="project" value="InterPro"/>
</dbReference>
<keyword evidence="9 22" id="KW-0863">Zinc-finger</keyword>
<feature type="domain" description="RING-type" evidence="25">
    <location>
        <begin position="426"/>
        <end position="465"/>
    </location>
</feature>
<evidence type="ECO:0000256" key="14">
    <source>
        <dbReference type="ARBA" id="ARBA00023212"/>
    </source>
</evidence>
<keyword evidence="14" id="KW-0206">Cytoskeleton</keyword>
<dbReference type="SUPFAM" id="SSF57850">
    <property type="entry name" value="RING/U-box"/>
    <property type="match status" value="2"/>
</dbReference>
<dbReference type="InterPro" id="IPR001841">
    <property type="entry name" value="Znf_RING"/>
</dbReference>
<evidence type="ECO:0000256" key="13">
    <source>
        <dbReference type="ARBA" id="ARBA00023136"/>
    </source>
</evidence>
<organism evidence="28 29">
    <name type="scientific">Xyrichtys novacula</name>
    <name type="common">Pearly razorfish</name>
    <name type="synonym">Hemipteronotus novacula</name>
    <dbReference type="NCBI Taxonomy" id="13765"/>
    <lineage>
        <taxon>Eukaryota</taxon>
        <taxon>Metazoa</taxon>
        <taxon>Chordata</taxon>
        <taxon>Craniata</taxon>
        <taxon>Vertebrata</taxon>
        <taxon>Euteleostomi</taxon>
        <taxon>Actinopterygii</taxon>
        <taxon>Neopterygii</taxon>
        <taxon>Teleostei</taxon>
        <taxon>Neoteleostei</taxon>
        <taxon>Acanthomorphata</taxon>
        <taxon>Eupercaria</taxon>
        <taxon>Labriformes</taxon>
        <taxon>Labridae</taxon>
        <taxon>Xyrichtys</taxon>
    </lineage>
</organism>
<keyword evidence="15" id="KW-0628">Postsynaptic cell membrane</keyword>
<dbReference type="PROSITE" id="PS50188">
    <property type="entry name" value="B302_SPRY"/>
    <property type="match status" value="1"/>
</dbReference>
<dbReference type="Gene3D" id="3.30.160.60">
    <property type="entry name" value="Classic Zinc Finger"/>
    <property type="match status" value="1"/>
</dbReference>
<keyword evidence="16" id="KW-0449">Lipoprotein</keyword>
<keyword evidence="4" id="KW-0963">Cytoplasm</keyword>
<keyword evidence="7" id="KW-0479">Metal-binding</keyword>
<dbReference type="PROSITE" id="PS50119">
    <property type="entry name" value="ZF_BBOX"/>
    <property type="match status" value="1"/>
</dbReference>
<protein>
    <recommendedName>
        <fullName evidence="19">43 kDa receptor-associated protein of the synapse</fullName>
    </recommendedName>
    <alternativeName>
        <fullName evidence="20">43 kDa postsynaptic protein</fullName>
    </alternativeName>
    <alternativeName>
        <fullName evidence="21">Acetylcholine receptor-associated 43 kDa protein</fullName>
    </alternativeName>
</protein>
<dbReference type="SMART" id="SM00336">
    <property type="entry name" value="BBOX"/>
    <property type="match status" value="1"/>
</dbReference>
<keyword evidence="6" id="KW-0519">Myristate</keyword>
<dbReference type="InterPro" id="IPR017907">
    <property type="entry name" value="Znf_RING_CS"/>
</dbReference>
<keyword evidence="11" id="KW-0862">Zinc</keyword>
<dbReference type="InterPro" id="IPR043136">
    <property type="entry name" value="B30.2/SPRY_sf"/>
</dbReference>
<feature type="repeat" description="TPR" evidence="23">
    <location>
        <begin position="134"/>
        <end position="167"/>
    </location>
</feature>
<dbReference type="SUPFAM" id="SSF48452">
    <property type="entry name" value="TPR-like"/>
    <property type="match status" value="2"/>
</dbReference>
<feature type="domain" description="RING-type" evidence="25">
    <location>
        <begin position="374"/>
        <end position="413"/>
    </location>
</feature>
<dbReference type="InterPro" id="IPR027370">
    <property type="entry name" value="Znf-RING_euk"/>
</dbReference>
<dbReference type="InterPro" id="IPR011990">
    <property type="entry name" value="TPR-like_helical_dom_sf"/>
</dbReference>
<evidence type="ECO:0000256" key="7">
    <source>
        <dbReference type="ARBA" id="ARBA00022723"/>
    </source>
</evidence>
<feature type="coiled-coil region" evidence="24">
    <location>
        <begin position="608"/>
        <end position="642"/>
    </location>
</feature>
<dbReference type="Gene3D" id="2.60.120.920">
    <property type="match status" value="1"/>
</dbReference>
<keyword evidence="12" id="KW-0770">Synapse</keyword>
<dbReference type="Pfam" id="PF00622">
    <property type="entry name" value="SPRY"/>
    <property type="match status" value="1"/>
</dbReference>